<dbReference type="AlphaFoldDB" id="A0A915J4H7"/>
<protein>
    <submittedName>
        <fullName evidence="3">Uncharacterized protein</fullName>
    </submittedName>
</protein>
<sequence length="187" mass="19662">MVGPRVALLAAIVSVAINSTGWRNRVNAAGELDDQSRNGIVGRAVDWAGIKAVGRNEVLVATVVAGVDIGAVGGSNVMGRGNDGVEKVACSTVDDVEQWQIEVKPAMRLGDVVGFVHVNLFNGGFHAVIFVKDDWDEGESITHVGAGIPVKGGLPFRDSVHPFIEARSRVAVGEILVRTVRVAKSSD</sequence>
<organism evidence="2 3">
    <name type="scientific">Romanomermis culicivorax</name>
    <name type="common">Nematode worm</name>
    <dbReference type="NCBI Taxonomy" id="13658"/>
    <lineage>
        <taxon>Eukaryota</taxon>
        <taxon>Metazoa</taxon>
        <taxon>Ecdysozoa</taxon>
        <taxon>Nematoda</taxon>
        <taxon>Enoplea</taxon>
        <taxon>Dorylaimia</taxon>
        <taxon>Mermithida</taxon>
        <taxon>Mermithoidea</taxon>
        <taxon>Mermithidae</taxon>
        <taxon>Romanomermis</taxon>
    </lineage>
</organism>
<reference evidence="3" key="1">
    <citation type="submission" date="2022-11" db="UniProtKB">
        <authorList>
            <consortium name="WormBaseParasite"/>
        </authorList>
    </citation>
    <scope>IDENTIFICATION</scope>
</reference>
<dbReference type="WBParaSite" id="nRc.2.0.1.t21040-RA">
    <property type="protein sequence ID" value="nRc.2.0.1.t21040-RA"/>
    <property type="gene ID" value="nRc.2.0.1.g21040"/>
</dbReference>
<feature type="signal peptide" evidence="1">
    <location>
        <begin position="1"/>
        <end position="22"/>
    </location>
</feature>
<name>A0A915J4H7_ROMCU</name>
<keyword evidence="1" id="KW-0732">Signal</keyword>
<proteinExistence type="predicted"/>
<feature type="chain" id="PRO_5037688271" evidence="1">
    <location>
        <begin position="23"/>
        <end position="187"/>
    </location>
</feature>
<evidence type="ECO:0000256" key="1">
    <source>
        <dbReference type="SAM" id="SignalP"/>
    </source>
</evidence>
<dbReference type="Proteomes" id="UP000887565">
    <property type="component" value="Unplaced"/>
</dbReference>
<evidence type="ECO:0000313" key="2">
    <source>
        <dbReference type="Proteomes" id="UP000887565"/>
    </source>
</evidence>
<evidence type="ECO:0000313" key="3">
    <source>
        <dbReference type="WBParaSite" id="nRc.2.0.1.t21040-RA"/>
    </source>
</evidence>
<keyword evidence="2" id="KW-1185">Reference proteome</keyword>
<accession>A0A915J4H7</accession>